<protein>
    <submittedName>
        <fullName evidence="2">Uncharacterized protein</fullName>
    </submittedName>
</protein>
<dbReference type="AlphaFoldDB" id="A0A6L2L5C9"/>
<evidence type="ECO:0000256" key="1">
    <source>
        <dbReference type="SAM" id="MobiDB-lite"/>
    </source>
</evidence>
<gene>
    <name evidence="2" type="ORF">Tci_027453</name>
</gene>
<reference evidence="2" key="1">
    <citation type="journal article" date="2019" name="Sci. Rep.">
        <title>Draft genome of Tanacetum cinerariifolium, the natural source of mosquito coil.</title>
        <authorList>
            <person name="Yamashiro T."/>
            <person name="Shiraishi A."/>
            <person name="Satake H."/>
            <person name="Nakayama K."/>
        </authorList>
    </citation>
    <scope>NUCLEOTIDE SEQUENCE</scope>
</reference>
<feature type="compositionally biased region" description="Basic and acidic residues" evidence="1">
    <location>
        <begin position="224"/>
        <end position="237"/>
    </location>
</feature>
<accession>A0A6L2L5C9</accession>
<organism evidence="2">
    <name type="scientific">Tanacetum cinerariifolium</name>
    <name type="common">Dalmatian daisy</name>
    <name type="synonym">Chrysanthemum cinerariifolium</name>
    <dbReference type="NCBI Taxonomy" id="118510"/>
    <lineage>
        <taxon>Eukaryota</taxon>
        <taxon>Viridiplantae</taxon>
        <taxon>Streptophyta</taxon>
        <taxon>Embryophyta</taxon>
        <taxon>Tracheophyta</taxon>
        <taxon>Spermatophyta</taxon>
        <taxon>Magnoliopsida</taxon>
        <taxon>eudicotyledons</taxon>
        <taxon>Gunneridae</taxon>
        <taxon>Pentapetalae</taxon>
        <taxon>asterids</taxon>
        <taxon>campanulids</taxon>
        <taxon>Asterales</taxon>
        <taxon>Asteraceae</taxon>
        <taxon>Asteroideae</taxon>
        <taxon>Anthemideae</taxon>
        <taxon>Anthemidinae</taxon>
        <taxon>Tanacetum</taxon>
    </lineage>
</organism>
<feature type="region of interest" description="Disordered" evidence="1">
    <location>
        <begin position="224"/>
        <end position="247"/>
    </location>
</feature>
<comment type="caution">
    <text evidence="2">The sequence shown here is derived from an EMBL/GenBank/DDBJ whole genome shotgun (WGS) entry which is preliminary data.</text>
</comment>
<proteinExistence type="predicted"/>
<sequence>MVKKLERKNKLKVFGLRRLRKAGTTQRIKSFTDTVIDDQEDASKQGEIIANIDADEDVILKDVAVVEKTAEIEKNADDDELEPAELKEVVEVVTTAKLMTEVVTTASVTITAATTPITAATITSTPSTARRRKGVDDVIEQVQRKEKEDNVVMRYQALKRKPQTEAQARKNMMIYLRNTAGFKMDSFKGMRYDDIRPIVEKYFNSNVTFLEKSKEQLEEEESIELKRMTESSEEKAAKKQKLLFPKI</sequence>
<name>A0A6L2L5C9_TANCI</name>
<dbReference type="EMBL" id="BKCJ010003503">
    <property type="protein sequence ID" value="GEU55475.1"/>
    <property type="molecule type" value="Genomic_DNA"/>
</dbReference>
<evidence type="ECO:0000313" key="2">
    <source>
        <dbReference type="EMBL" id="GEU55475.1"/>
    </source>
</evidence>